<evidence type="ECO:0000259" key="14">
    <source>
        <dbReference type="Pfam" id="PF08245"/>
    </source>
</evidence>
<keyword evidence="3 10" id="KW-0132">Cell division</keyword>
<keyword evidence="1 10" id="KW-0963">Cytoplasm</keyword>
<dbReference type="GO" id="GO:0047480">
    <property type="term" value="F:UDP-N-acetylmuramoyl-tripeptide-D-alanyl-D-alanine ligase activity"/>
    <property type="evidence" value="ECO:0007669"/>
    <property type="project" value="UniProtKB-UniRule"/>
</dbReference>
<evidence type="ECO:0000256" key="10">
    <source>
        <dbReference type="HAMAP-Rule" id="MF_02019"/>
    </source>
</evidence>
<evidence type="ECO:0000256" key="11">
    <source>
        <dbReference type="RuleBase" id="RU004136"/>
    </source>
</evidence>
<dbReference type="InterPro" id="IPR051046">
    <property type="entry name" value="MurCDEF_CellWall_CoF430Synth"/>
</dbReference>
<keyword evidence="7 10" id="KW-0573">Peptidoglycan synthesis</keyword>
<dbReference type="GO" id="GO:0008360">
    <property type="term" value="P:regulation of cell shape"/>
    <property type="evidence" value="ECO:0007669"/>
    <property type="project" value="UniProtKB-KW"/>
</dbReference>
<evidence type="ECO:0000256" key="5">
    <source>
        <dbReference type="ARBA" id="ARBA00022840"/>
    </source>
</evidence>
<feature type="domain" description="Mur ligase N-terminal catalytic" evidence="12">
    <location>
        <begin position="25"/>
        <end position="99"/>
    </location>
</feature>
<dbReference type="Pfam" id="PF08245">
    <property type="entry name" value="Mur_ligase_M"/>
    <property type="match status" value="1"/>
</dbReference>
<evidence type="ECO:0000256" key="8">
    <source>
        <dbReference type="ARBA" id="ARBA00023306"/>
    </source>
</evidence>
<dbReference type="HAMAP" id="MF_02019">
    <property type="entry name" value="MurF"/>
    <property type="match status" value="1"/>
</dbReference>
<evidence type="ECO:0000259" key="13">
    <source>
        <dbReference type="Pfam" id="PF02875"/>
    </source>
</evidence>
<keyword evidence="6 10" id="KW-0133">Cell shape</keyword>
<dbReference type="GO" id="GO:0005737">
    <property type="term" value="C:cytoplasm"/>
    <property type="evidence" value="ECO:0007669"/>
    <property type="project" value="UniProtKB-SubCell"/>
</dbReference>
<keyword evidence="8 10" id="KW-0131">Cell cycle</keyword>
<protein>
    <recommendedName>
        <fullName evidence="10 11">UDP-N-acetylmuramoyl-tripeptide--D-alanyl-D-alanine ligase</fullName>
        <ecNumber evidence="10 11">6.3.2.10</ecNumber>
    </recommendedName>
    <alternativeName>
        <fullName evidence="10">D-alanyl-D-alanine-adding enzyme</fullName>
    </alternativeName>
</protein>
<dbReference type="InterPro" id="IPR035911">
    <property type="entry name" value="MurE/MurF_N"/>
</dbReference>
<organism evidence="15 17">
    <name type="scientific">Geomonas paludis</name>
    <dbReference type="NCBI Taxonomy" id="2740185"/>
    <lineage>
        <taxon>Bacteria</taxon>
        <taxon>Pseudomonadati</taxon>
        <taxon>Thermodesulfobacteriota</taxon>
        <taxon>Desulfuromonadia</taxon>
        <taxon>Geobacterales</taxon>
        <taxon>Geobacteraceae</taxon>
        <taxon>Geomonas</taxon>
    </lineage>
</organism>
<dbReference type="SUPFAM" id="SSF53623">
    <property type="entry name" value="MurD-like peptide ligases, catalytic domain"/>
    <property type="match status" value="1"/>
</dbReference>
<gene>
    <name evidence="10 15" type="primary">murF</name>
    <name evidence="15" type="ORF">GMPD_07820</name>
    <name evidence="16" type="ORF">M1B72_19300</name>
</gene>
<evidence type="ECO:0000313" key="17">
    <source>
        <dbReference type="Proteomes" id="UP000568888"/>
    </source>
</evidence>
<dbReference type="Gene3D" id="3.40.1190.10">
    <property type="entry name" value="Mur-like, catalytic domain"/>
    <property type="match status" value="1"/>
</dbReference>
<accession>A0A6V8MTB2</accession>
<dbReference type="GO" id="GO:0071555">
    <property type="term" value="P:cell wall organization"/>
    <property type="evidence" value="ECO:0007669"/>
    <property type="project" value="UniProtKB-KW"/>
</dbReference>
<evidence type="ECO:0000256" key="3">
    <source>
        <dbReference type="ARBA" id="ARBA00022618"/>
    </source>
</evidence>
<evidence type="ECO:0000313" key="16">
    <source>
        <dbReference type="EMBL" id="UPU35561.1"/>
    </source>
</evidence>
<dbReference type="PANTHER" id="PTHR43024">
    <property type="entry name" value="UDP-N-ACETYLMURAMOYL-TRIPEPTIDE--D-ALANYL-D-ALANINE LIGASE"/>
    <property type="match status" value="1"/>
</dbReference>
<dbReference type="EMBL" id="BLXY01000001">
    <property type="protein sequence ID" value="GFO62863.1"/>
    <property type="molecule type" value="Genomic_DNA"/>
</dbReference>
<dbReference type="InterPro" id="IPR036565">
    <property type="entry name" value="Mur-like_cat_sf"/>
</dbReference>
<evidence type="ECO:0000256" key="4">
    <source>
        <dbReference type="ARBA" id="ARBA00022741"/>
    </source>
</evidence>
<dbReference type="SUPFAM" id="SSF53244">
    <property type="entry name" value="MurD-like peptide ligases, peptide-binding domain"/>
    <property type="match status" value="1"/>
</dbReference>
<dbReference type="Gene3D" id="3.90.190.20">
    <property type="entry name" value="Mur ligase, C-terminal domain"/>
    <property type="match status" value="1"/>
</dbReference>
<dbReference type="Proteomes" id="UP000568888">
    <property type="component" value="Unassembled WGS sequence"/>
</dbReference>
<dbReference type="EC" id="6.3.2.10" evidence="10 11"/>
<comment type="pathway">
    <text evidence="10 11">Cell wall biogenesis; peptidoglycan biosynthesis.</text>
</comment>
<proteinExistence type="inferred from homology"/>
<dbReference type="UniPathway" id="UPA00219"/>
<feature type="domain" description="Mur ligase central" evidence="14">
    <location>
        <begin position="112"/>
        <end position="298"/>
    </location>
</feature>
<comment type="function">
    <text evidence="10 11">Involved in cell wall formation. Catalyzes the final step in the synthesis of UDP-N-acetylmuramoyl-pentapeptide, the precursor of murein.</text>
</comment>
<feature type="binding site" evidence="10">
    <location>
        <begin position="114"/>
        <end position="120"/>
    </location>
    <ligand>
        <name>ATP</name>
        <dbReference type="ChEBI" id="CHEBI:30616"/>
    </ligand>
</feature>
<dbReference type="SUPFAM" id="SSF63418">
    <property type="entry name" value="MurE/MurF N-terminal domain"/>
    <property type="match status" value="1"/>
</dbReference>
<evidence type="ECO:0000256" key="9">
    <source>
        <dbReference type="ARBA" id="ARBA00023316"/>
    </source>
</evidence>
<evidence type="ECO:0000256" key="7">
    <source>
        <dbReference type="ARBA" id="ARBA00022984"/>
    </source>
</evidence>
<dbReference type="InterPro" id="IPR036615">
    <property type="entry name" value="Mur_ligase_C_dom_sf"/>
</dbReference>
<name>A0A6V8MTB2_9BACT</name>
<reference evidence="16" key="3">
    <citation type="submission" date="2022-04" db="EMBL/GenBank/DDBJ databases">
        <authorList>
            <person name="Liu G."/>
        </authorList>
    </citation>
    <scope>NUCLEOTIDE SEQUENCE</scope>
    <source>
        <strain evidence="16">RG22</strain>
    </source>
</reference>
<evidence type="ECO:0000313" key="15">
    <source>
        <dbReference type="EMBL" id="GFO62863.1"/>
    </source>
</evidence>
<keyword evidence="4 10" id="KW-0547">Nucleotide-binding</keyword>
<dbReference type="GO" id="GO:0009252">
    <property type="term" value="P:peptidoglycan biosynthetic process"/>
    <property type="evidence" value="ECO:0007669"/>
    <property type="project" value="UniProtKB-UniRule"/>
</dbReference>
<dbReference type="InterPro" id="IPR005863">
    <property type="entry name" value="UDP-N-AcMur_synth"/>
</dbReference>
<dbReference type="GO" id="GO:0051301">
    <property type="term" value="P:cell division"/>
    <property type="evidence" value="ECO:0007669"/>
    <property type="project" value="UniProtKB-KW"/>
</dbReference>
<evidence type="ECO:0000256" key="2">
    <source>
        <dbReference type="ARBA" id="ARBA00022598"/>
    </source>
</evidence>
<evidence type="ECO:0000256" key="6">
    <source>
        <dbReference type="ARBA" id="ARBA00022960"/>
    </source>
</evidence>
<dbReference type="PANTHER" id="PTHR43024:SF1">
    <property type="entry name" value="UDP-N-ACETYLMURAMOYL-TRIPEPTIDE--D-ALANYL-D-ALANINE LIGASE"/>
    <property type="match status" value="1"/>
</dbReference>
<dbReference type="InterPro" id="IPR004101">
    <property type="entry name" value="Mur_ligase_C"/>
</dbReference>
<evidence type="ECO:0000256" key="1">
    <source>
        <dbReference type="ARBA" id="ARBA00022490"/>
    </source>
</evidence>
<comment type="similarity">
    <text evidence="10">Belongs to the MurCDEF family. MurF subfamily.</text>
</comment>
<dbReference type="Pfam" id="PF02875">
    <property type="entry name" value="Mur_ligase_C"/>
    <property type="match status" value="1"/>
</dbReference>
<comment type="subcellular location">
    <subcellularLocation>
        <location evidence="10 11">Cytoplasm</location>
    </subcellularLocation>
</comment>
<dbReference type="Proteomes" id="UP000831485">
    <property type="component" value="Chromosome"/>
</dbReference>
<reference evidence="15" key="2">
    <citation type="journal article" date="2021" name="Int. J. Syst. Evol. Microbiol.">
        <title>Geomonas silvestris sp. nov., Geomonas paludis sp. nov. and Geomonas limicola sp. nov., isolated from terrestrial environments, and emended description of the genus Geomonas.</title>
        <authorList>
            <person name="Itoh H."/>
            <person name="Xu Z."/>
            <person name="Masuda Y."/>
            <person name="Ushijima N."/>
            <person name="Hayakawa C."/>
            <person name="Shiratori Y."/>
            <person name="Senoo K."/>
        </authorList>
    </citation>
    <scope>NUCLEOTIDE SEQUENCE</scope>
    <source>
        <strain evidence="15">Red736</strain>
    </source>
</reference>
<evidence type="ECO:0000259" key="12">
    <source>
        <dbReference type="Pfam" id="PF01225"/>
    </source>
</evidence>
<dbReference type="InterPro" id="IPR000713">
    <property type="entry name" value="Mur_ligase_N"/>
</dbReference>
<comment type="catalytic activity">
    <reaction evidence="10 11">
        <text>D-alanyl-D-alanine + UDP-N-acetyl-alpha-D-muramoyl-L-alanyl-gamma-D-glutamyl-meso-2,6-diaminopimelate + ATP = UDP-N-acetyl-alpha-D-muramoyl-L-alanyl-gamma-D-glutamyl-meso-2,6-diaminopimeloyl-D-alanyl-D-alanine + ADP + phosphate + H(+)</text>
        <dbReference type="Rhea" id="RHEA:28374"/>
        <dbReference type="ChEBI" id="CHEBI:15378"/>
        <dbReference type="ChEBI" id="CHEBI:30616"/>
        <dbReference type="ChEBI" id="CHEBI:43474"/>
        <dbReference type="ChEBI" id="CHEBI:57822"/>
        <dbReference type="ChEBI" id="CHEBI:61386"/>
        <dbReference type="ChEBI" id="CHEBI:83905"/>
        <dbReference type="ChEBI" id="CHEBI:456216"/>
        <dbReference type="EC" id="6.3.2.10"/>
    </reaction>
</comment>
<evidence type="ECO:0000313" key="18">
    <source>
        <dbReference type="Proteomes" id="UP000831485"/>
    </source>
</evidence>
<reference evidence="17" key="1">
    <citation type="submission" date="2020-06" db="EMBL/GenBank/DDBJ databases">
        <title>Draft genomic sequecing of Geomonas sp. Red736.</title>
        <authorList>
            <person name="Itoh H."/>
            <person name="Xu Z.X."/>
            <person name="Ushijima N."/>
            <person name="Masuda Y."/>
            <person name="Shiratori Y."/>
            <person name="Senoo K."/>
        </authorList>
    </citation>
    <scope>NUCLEOTIDE SEQUENCE [LARGE SCALE GENOMIC DNA]</scope>
    <source>
        <strain evidence="17">Red736</strain>
    </source>
</reference>
<keyword evidence="5 10" id="KW-0067">ATP-binding</keyword>
<dbReference type="Pfam" id="PF01225">
    <property type="entry name" value="Mur_ligase"/>
    <property type="match status" value="1"/>
</dbReference>
<dbReference type="GO" id="GO:0005524">
    <property type="term" value="F:ATP binding"/>
    <property type="evidence" value="ECO:0007669"/>
    <property type="project" value="UniProtKB-UniRule"/>
</dbReference>
<keyword evidence="9 10" id="KW-0961">Cell wall biogenesis/degradation</keyword>
<dbReference type="AlphaFoldDB" id="A0A6V8MTB2"/>
<sequence length="468" mass="49614">MAMFTLKEIAEATGGRMIGEAQTVVSGVSTDSRQVAPGELFVPLVGERFDGHDFIETAAGRGVAAFLMTESWHAAHGVPAGACAVTVKDTLRALGDLAAWHRRRFDLKVVAVTGSNGKTTTKEMLAGILAQTGPGLKTEGNLNNLIGLPLTLFRLTGRERWAVVEIGMSEFGEIDRLAEIAEPQVGIITNAFPAHLETLGSVEGVARAKGELFLRLREGAVAVYNVDDPLISACPTHLNVTRLTFGLRGAEVSSASIKSLGKEGESFTLRLPDGEEQVTLKAYGRHNIYNALAAAAAAHALGVPGPVIRQGLEEFTPYDKRFQLEDVAGVTLIDDSYNANPASMAAALTTLKDVAGGARCAAVLGDMLELGLGTEEAHRELGHKAATVERLYLLGELAVQVEKGALEAGLPAERIVRAANHDELSRELIAWLQPGDCVLFKGSRGMKMDKVATAVKEALAPTKQGGHD</sequence>
<keyword evidence="2 10" id="KW-0436">Ligase</keyword>
<dbReference type="NCBIfam" id="TIGR01143">
    <property type="entry name" value="murF"/>
    <property type="match status" value="1"/>
</dbReference>
<dbReference type="EMBL" id="CP096574">
    <property type="protein sequence ID" value="UPU35561.1"/>
    <property type="molecule type" value="Genomic_DNA"/>
</dbReference>
<dbReference type="Gene3D" id="3.40.1390.10">
    <property type="entry name" value="MurE/MurF, N-terminal domain"/>
    <property type="match status" value="1"/>
</dbReference>
<keyword evidence="18" id="KW-1185">Reference proteome</keyword>
<feature type="domain" description="Mur ligase C-terminal" evidence="13">
    <location>
        <begin position="321"/>
        <end position="444"/>
    </location>
</feature>
<dbReference type="RefSeq" id="WP_183345300.1">
    <property type="nucleotide sequence ID" value="NZ_BLXY01000001.1"/>
</dbReference>
<dbReference type="InterPro" id="IPR013221">
    <property type="entry name" value="Mur_ligase_cen"/>
</dbReference>